<dbReference type="Gene3D" id="2.40.160.200">
    <property type="entry name" value="LURP1-related"/>
    <property type="match status" value="1"/>
</dbReference>
<dbReference type="InterPro" id="IPR007612">
    <property type="entry name" value="LOR"/>
</dbReference>
<proteinExistence type="inferred from homology"/>
<dbReference type="InterPro" id="IPR038595">
    <property type="entry name" value="LOR_sf"/>
</dbReference>
<dbReference type="EMBL" id="SWKU01000003">
    <property type="protein sequence ID" value="KAF3008568.1"/>
    <property type="molecule type" value="Genomic_DNA"/>
</dbReference>
<dbReference type="PANTHER" id="PTHR31087">
    <property type="match status" value="1"/>
</dbReference>
<evidence type="ECO:0000256" key="1">
    <source>
        <dbReference type="ARBA" id="ARBA00005437"/>
    </source>
</evidence>
<dbReference type="AlphaFoldDB" id="A0A9P4TKW1"/>
<accession>A0A9P4TKW1</accession>
<organism evidence="2 3">
    <name type="scientific">Curvularia kusanoi</name>
    <name type="common">Cochliobolus kusanoi</name>
    <dbReference type="NCBI Taxonomy" id="90978"/>
    <lineage>
        <taxon>Eukaryota</taxon>
        <taxon>Fungi</taxon>
        <taxon>Dikarya</taxon>
        <taxon>Ascomycota</taxon>
        <taxon>Pezizomycotina</taxon>
        <taxon>Dothideomycetes</taxon>
        <taxon>Pleosporomycetidae</taxon>
        <taxon>Pleosporales</taxon>
        <taxon>Pleosporineae</taxon>
        <taxon>Pleosporaceae</taxon>
        <taxon>Curvularia</taxon>
    </lineage>
</organism>
<dbReference type="PANTHER" id="PTHR31087:SF161">
    <property type="entry name" value="TUBBY C 2 FAMILY PROTEIN"/>
    <property type="match status" value="1"/>
</dbReference>
<evidence type="ECO:0008006" key="4">
    <source>
        <dbReference type="Google" id="ProtNLM"/>
    </source>
</evidence>
<sequence length="196" mass="21425">MALSPVPTPIGIFPALFAQQSETLILKEKVLSLTGDDFHIKLANGMPILRVEGKVMSISGRKKLFDEQGNHLFDIVKEHFHLHTTFAVEDAKGQKIMEVKSSFKLIGSKATATFTSSQTGKQEILTMRGNWLDTTADIVDEAQGNLVIARINRKLLSGKDLFFGQQTYGVTVAPGVDMALVAAMCICLDEKNNEGS</sequence>
<comment type="similarity">
    <text evidence="1">Belongs to the LOR family.</text>
</comment>
<comment type="caution">
    <text evidence="2">The sequence shown here is derived from an EMBL/GenBank/DDBJ whole genome shotgun (WGS) entry which is preliminary data.</text>
</comment>
<keyword evidence="3" id="KW-1185">Reference proteome</keyword>
<reference evidence="2" key="1">
    <citation type="submission" date="2019-04" db="EMBL/GenBank/DDBJ databases">
        <title>Sequencing of skin fungus with MAO and IRED activity.</title>
        <authorList>
            <person name="Marsaioli A.J."/>
            <person name="Bonatto J.M.C."/>
            <person name="Reis Junior O."/>
        </authorList>
    </citation>
    <scope>NUCLEOTIDE SEQUENCE</scope>
    <source>
        <strain evidence="2">30M1</strain>
    </source>
</reference>
<gene>
    <name evidence="2" type="ORF">E8E13_007227</name>
</gene>
<evidence type="ECO:0000313" key="2">
    <source>
        <dbReference type="EMBL" id="KAF3008568.1"/>
    </source>
</evidence>
<evidence type="ECO:0000313" key="3">
    <source>
        <dbReference type="Proteomes" id="UP000801428"/>
    </source>
</evidence>
<dbReference type="SUPFAM" id="SSF54518">
    <property type="entry name" value="Tubby C-terminal domain-like"/>
    <property type="match status" value="1"/>
</dbReference>
<dbReference type="OrthoDB" id="97518at2759"/>
<dbReference type="Proteomes" id="UP000801428">
    <property type="component" value="Unassembled WGS sequence"/>
</dbReference>
<dbReference type="Pfam" id="PF04525">
    <property type="entry name" value="LOR"/>
    <property type="match status" value="1"/>
</dbReference>
<name>A0A9P4TKW1_CURKU</name>
<dbReference type="InterPro" id="IPR025659">
    <property type="entry name" value="Tubby-like_C"/>
</dbReference>
<protein>
    <recommendedName>
        <fullName evidence="4">DUF567-domain-containing protein</fullName>
    </recommendedName>
</protein>